<evidence type="ECO:0008006" key="3">
    <source>
        <dbReference type="Google" id="ProtNLM"/>
    </source>
</evidence>
<name>A0A0G0ZFB6_9BACT</name>
<accession>A0A0G0ZFB6</accession>
<dbReference type="InterPro" id="IPR029063">
    <property type="entry name" value="SAM-dependent_MTases_sf"/>
</dbReference>
<proteinExistence type="predicted"/>
<dbReference type="PATRIC" id="fig|1618442.3.peg.303"/>
<gene>
    <name evidence="1" type="ORF">UV09_C0005G0013</name>
</gene>
<comment type="caution">
    <text evidence="1">The sequence shown here is derived from an EMBL/GenBank/DDBJ whole genome shotgun (WGS) entry which is preliminary data.</text>
</comment>
<reference evidence="1 2" key="1">
    <citation type="journal article" date="2015" name="Nature">
        <title>rRNA introns, odd ribosomes, and small enigmatic genomes across a large radiation of phyla.</title>
        <authorList>
            <person name="Brown C.T."/>
            <person name="Hug L.A."/>
            <person name="Thomas B.C."/>
            <person name="Sharon I."/>
            <person name="Castelle C.J."/>
            <person name="Singh A."/>
            <person name="Wilkins M.J."/>
            <person name="Williams K.H."/>
            <person name="Banfield J.F."/>
        </authorList>
    </citation>
    <scope>NUCLEOTIDE SEQUENCE [LARGE SCALE GENOMIC DNA]</scope>
</reference>
<organism evidence="1 2">
    <name type="scientific">Candidatus Gottesmanbacteria bacterium GW2011_GWA2_42_18</name>
    <dbReference type="NCBI Taxonomy" id="1618442"/>
    <lineage>
        <taxon>Bacteria</taxon>
        <taxon>Candidatus Gottesmaniibacteriota</taxon>
    </lineage>
</organism>
<sequence>MNNLQVIPSSFRDISGQVFQYEGQIVRTVDVIYRQDYDLLMSSGLYRELASQGYLVEHQENDQLRKNFPSANIYKVLKPKVISYISYPYEWCFSALKEAALLTLDIQKTAIRYGMTLKDASAYNIQFSGVAPVFIDTLSFRRLGKNQPWVAYRQFCQHFLLPLSLMAYRDLRLNFLLKNHLDGIPLDLGVKLLPLKATFNFHLFINLHLQRFFGKMVRSEVNGKEKAAVGKAGLEGIIDSLINAVSSLKLSENKSTWSNYYEMKEMNDYSLEKGELVNQWLALIKPQAVIDLGGNVGTYSRLAAKRAKSVVSTDFDCLSVERNYQICRKERIFNILPLIIDLVNPSPGIGWRNQERLPFESRFRGDTLMALALIHHLYFSNNLPFDYLADFFASSAKYLLIEFIDRDDEQVKLLMQRRDDDHSAYTKKNFEKAFLPKFRLIKSRNLKSKNRSLYLWERIK</sequence>
<evidence type="ECO:0000313" key="1">
    <source>
        <dbReference type="EMBL" id="KKS47435.1"/>
    </source>
</evidence>
<protein>
    <recommendedName>
        <fullName evidence="3">Nodulation protein NoeA-related protein</fullName>
    </recommendedName>
</protein>
<dbReference type="EMBL" id="LCDD01000005">
    <property type="protein sequence ID" value="KKS47435.1"/>
    <property type="molecule type" value="Genomic_DNA"/>
</dbReference>
<dbReference type="SUPFAM" id="SSF53335">
    <property type="entry name" value="S-adenosyl-L-methionine-dependent methyltransferases"/>
    <property type="match status" value="1"/>
</dbReference>
<dbReference type="Proteomes" id="UP000034320">
    <property type="component" value="Unassembled WGS sequence"/>
</dbReference>
<dbReference type="AlphaFoldDB" id="A0A0G0ZFB6"/>
<evidence type="ECO:0000313" key="2">
    <source>
        <dbReference type="Proteomes" id="UP000034320"/>
    </source>
</evidence>
<dbReference type="Gene3D" id="3.40.50.150">
    <property type="entry name" value="Vaccinia Virus protein VP39"/>
    <property type="match status" value="1"/>
</dbReference>